<dbReference type="SUPFAM" id="SSF54768">
    <property type="entry name" value="dsRNA-binding domain-like"/>
    <property type="match status" value="2"/>
</dbReference>
<keyword evidence="1" id="KW-0694">RNA-binding</keyword>
<proteinExistence type="predicted"/>
<dbReference type="PANTHER" id="PTHR10910:SF17">
    <property type="entry name" value="DOUBLE-STRANDED RNA-SPECIFIC EDITASE B2"/>
    <property type="match status" value="1"/>
</dbReference>
<dbReference type="Pfam" id="PF02137">
    <property type="entry name" value="A_deamin"/>
    <property type="match status" value="1"/>
</dbReference>
<feature type="region of interest" description="Disordered" evidence="2">
    <location>
        <begin position="642"/>
        <end position="661"/>
    </location>
</feature>
<dbReference type="Proteomes" id="UP000694546">
    <property type="component" value="Chromosome 8"/>
</dbReference>
<feature type="region of interest" description="Disordered" evidence="2">
    <location>
        <begin position="544"/>
        <end position="593"/>
    </location>
</feature>
<feature type="domain" description="DRBM" evidence="3">
    <location>
        <begin position="45"/>
        <end position="111"/>
    </location>
</feature>
<gene>
    <name evidence="5" type="primary">ADARB2</name>
</gene>
<dbReference type="SMART" id="SM00358">
    <property type="entry name" value="DSRM"/>
    <property type="match status" value="2"/>
</dbReference>
<feature type="region of interest" description="Disordered" evidence="2">
    <location>
        <begin position="148"/>
        <end position="167"/>
    </location>
</feature>
<dbReference type="PANTHER" id="PTHR10910">
    <property type="entry name" value="EUKARYOTE SPECIFIC DSRNA BINDING PROTEIN"/>
    <property type="match status" value="1"/>
</dbReference>
<dbReference type="GO" id="GO:0008251">
    <property type="term" value="F:tRNA-specific adenosine deaminase activity"/>
    <property type="evidence" value="ECO:0007669"/>
    <property type="project" value="TreeGrafter"/>
</dbReference>
<evidence type="ECO:0000259" key="3">
    <source>
        <dbReference type="PROSITE" id="PS50137"/>
    </source>
</evidence>
<dbReference type="GO" id="GO:0005737">
    <property type="term" value="C:cytoplasm"/>
    <property type="evidence" value="ECO:0007669"/>
    <property type="project" value="TreeGrafter"/>
</dbReference>
<name>A0A8C5BB82_GADMO</name>
<feature type="region of interest" description="Disordered" evidence="2">
    <location>
        <begin position="455"/>
        <end position="477"/>
    </location>
</feature>
<dbReference type="PROSITE" id="PS50137">
    <property type="entry name" value="DS_RBD"/>
    <property type="match status" value="2"/>
</dbReference>
<dbReference type="GO" id="GO:0005730">
    <property type="term" value="C:nucleolus"/>
    <property type="evidence" value="ECO:0007669"/>
    <property type="project" value="TreeGrafter"/>
</dbReference>
<feature type="compositionally biased region" description="Low complexity" evidence="2">
    <location>
        <begin position="155"/>
        <end position="167"/>
    </location>
</feature>
<dbReference type="InterPro" id="IPR014720">
    <property type="entry name" value="dsRBD_dom"/>
</dbReference>
<accession>A0A8C5BB82</accession>
<dbReference type="GO" id="GO:0003726">
    <property type="term" value="F:double-stranded RNA adenosine deaminase activity"/>
    <property type="evidence" value="ECO:0007669"/>
    <property type="project" value="TreeGrafter"/>
</dbReference>
<evidence type="ECO:0000313" key="5">
    <source>
        <dbReference type="Ensembl" id="ENSGMOP00000044831.1"/>
    </source>
</evidence>
<dbReference type="OMA" id="DLLHCNA"/>
<protein>
    <submittedName>
        <fullName evidence="5">Adenosine deaminase RNA specific B2 (inactive)</fullName>
    </submittedName>
</protein>
<dbReference type="SMART" id="SM00552">
    <property type="entry name" value="ADEAMc"/>
    <property type="match status" value="1"/>
</dbReference>
<dbReference type="Ensembl" id="ENSGMOT00000030649.1">
    <property type="protein sequence ID" value="ENSGMOP00000044831.1"/>
    <property type="gene ID" value="ENSGMOG00000030877.1"/>
</dbReference>
<dbReference type="GeneTree" id="ENSGT00940000157252"/>
<dbReference type="PROSITE" id="PS50141">
    <property type="entry name" value="A_DEAMIN_EDITASE"/>
    <property type="match status" value="1"/>
</dbReference>
<dbReference type="InterPro" id="IPR002466">
    <property type="entry name" value="A_deamin"/>
</dbReference>
<keyword evidence="6" id="KW-1185">Reference proteome</keyword>
<evidence type="ECO:0000313" key="6">
    <source>
        <dbReference type="Proteomes" id="UP000694546"/>
    </source>
</evidence>
<sequence>MVLGSIPNGHSPGAIVLESQPAPVRGDQVLNARRPSVRRASWAVSQKSALVQLHELQPGLQYQTLSRTGPGHAPLFSVGVEVHGRCFEGRGSTKRQAKRRAAESALGSFIQLPNAPQAQAALARSSPGPVDFTADRVDAAGALLVRFDPPGAEPGDGPLPGSSSSRRAGRLTLGQLCSENPKVQEHLPRCPPEPPGPVDLLARRHPGLRWACLVERGHGSAVGGFLTVLWVEGRVFEGRGRSRRLAKTRAAATALQALHSVTMETERKLLGITPCNAATQLPQVSEAVFDLVREKFAELTHSWGSTSHARHKGLAGVVMTRGFSLRGAQVVALGSGTRCLSGGAQRDQGWAVNDCHAEVMARRALVGFLYTQLELFLLGPRAEAMERAEDSVFREGPGGVFRLKEGLLFHMFVSSSPCGDARLHCPYGTAAMNLHGNKPARRFHCRLRMKTAGGEGTLPVRQQPRANQEGGVKSPGQPLITMSCTDKIARWSVLGLQGALLSQLVEPVYLFSLTVGGLGHTGHLARTLARRTAHLRHLALPYRRTLPRPGVSGSEPRPGGRSPDLSLNWTLGAGGPEELSTSSGQRSGGGGASRLCRRSLFARWRRLQQQDSSSSMTYSGSKMEAGRYQSARRRFDAALRADGLGPWPGKPPELSGFSVGV</sequence>
<dbReference type="AlphaFoldDB" id="A0A8C5BB82"/>
<organism evidence="5 6">
    <name type="scientific">Gadus morhua</name>
    <name type="common">Atlantic cod</name>
    <dbReference type="NCBI Taxonomy" id="8049"/>
    <lineage>
        <taxon>Eukaryota</taxon>
        <taxon>Metazoa</taxon>
        <taxon>Chordata</taxon>
        <taxon>Craniata</taxon>
        <taxon>Vertebrata</taxon>
        <taxon>Euteleostomi</taxon>
        <taxon>Actinopterygii</taxon>
        <taxon>Neopterygii</taxon>
        <taxon>Teleostei</taxon>
        <taxon>Neoteleostei</taxon>
        <taxon>Acanthomorphata</taxon>
        <taxon>Zeiogadaria</taxon>
        <taxon>Gadariae</taxon>
        <taxon>Gadiformes</taxon>
        <taxon>Gadoidei</taxon>
        <taxon>Gadidae</taxon>
        <taxon>Gadus</taxon>
    </lineage>
</organism>
<feature type="domain" description="A to I editase" evidence="4">
    <location>
        <begin position="332"/>
        <end position="657"/>
    </location>
</feature>
<dbReference type="GO" id="GO:0003725">
    <property type="term" value="F:double-stranded RNA binding"/>
    <property type="evidence" value="ECO:0007669"/>
    <property type="project" value="TreeGrafter"/>
</dbReference>
<evidence type="ECO:0000259" key="4">
    <source>
        <dbReference type="PROSITE" id="PS50141"/>
    </source>
</evidence>
<reference evidence="5" key="1">
    <citation type="submission" date="2025-08" db="UniProtKB">
        <authorList>
            <consortium name="Ensembl"/>
        </authorList>
    </citation>
    <scope>IDENTIFICATION</scope>
</reference>
<dbReference type="Pfam" id="PF00035">
    <property type="entry name" value="dsrm"/>
    <property type="match status" value="1"/>
</dbReference>
<evidence type="ECO:0000256" key="1">
    <source>
        <dbReference type="PROSITE-ProRule" id="PRU00266"/>
    </source>
</evidence>
<reference evidence="5" key="2">
    <citation type="submission" date="2025-09" db="UniProtKB">
        <authorList>
            <consortium name="Ensembl"/>
        </authorList>
    </citation>
    <scope>IDENTIFICATION</scope>
</reference>
<dbReference type="GO" id="GO:0006396">
    <property type="term" value="P:RNA processing"/>
    <property type="evidence" value="ECO:0007669"/>
    <property type="project" value="InterPro"/>
</dbReference>
<feature type="domain" description="DRBM" evidence="3">
    <location>
        <begin position="225"/>
        <end position="260"/>
    </location>
</feature>
<evidence type="ECO:0000256" key="2">
    <source>
        <dbReference type="SAM" id="MobiDB-lite"/>
    </source>
</evidence>
<dbReference type="Gene3D" id="3.30.160.20">
    <property type="match status" value="2"/>
</dbReference>
<dbReference type="GO" id="GO:0006382">
    <property type="term" value="P:adenosine to inosine editing"/>
    <property type="evidence" value="ECO:0007669"/>
    <property type="project" value="TreeGrafter"/>
</dbReference>